<dbReference type="PANTHER" id="PTHR47331:SF2">
    <property type="match status" value="1"/>
</dbReference>
<dbReference type="Pfam" id="PF17921">
    <property type="entry name" value="Integrase_H2C2"/>
    <property type="match status" value="1"/>
</dbReference>
<evidence type="ECO:0000259" key="1">
    <source>
        <dbReference type="Pfam" id="PF17921"/>
    </source>
</evidence>
<dbReference type="InterPro" id="IPR036397">
    <property type="entry name" value="RNaseH_sf"/>
</dbReference>
<dbReference type="InterPro" id="IPR041588">
    <property type="entry name" value="Integrase_H2C2"/>
</dbReference>
<accession>A0ABM1JB75</accession>
<dbReference type="PANTHER" id="PTHR47331">
    <property type="entry name" value="PHD-TYPE DOMAIN-CONTAINING PROTEIN"/>
    <property type="match status" value="1"/>
</dbReference>
<protein>
    <submittedName>
        <fullName evidence="3">Uncharacterized protein LOC107073542</fullName>
    </submittedName>
</protein>
<dbReference type="Proteomes" id="UP000694924">
    <property type="component" value="Unplaced"/>
</dbReference>
<feature type="domain" description="Integrase zinc-binding" evidence="1">
    <location>
        <begin position="220"/>
        <end position="272"/>
    </location>
</feature>
<dbReference type="Gene3D" id="1.10.340.70">
    <property type="match status" value="1"/>
</dbReference>
<reference evidence="3" key="1">
    <citation type="submission" date="2025-08" db="UniProtKB">
        <authorList>
            <consortium name="RefSeq"/>
        </authorList>
    </citation>
    <scope>IDENTIFICATION</scope>
    <source>
        <tissue evidence="3">Whole body</tissue>
    </source>
</reference>
<dbReference type="RefSeq" id="XP_015189713.1">
    <property type="nucleotide sequence ID" value="XM_015334227.1"/>
</dbReference>
<organism evidence="2 3">
    <name type="scientific">Polistes dominula</name>
    <name type="common">European paper wasp</name>
    <name type="synonym">Vespa dominula</name>
    <dbReference type="NCBI Taxonomy" id="743375"/>
    <lineage>
        <taxon>Eukaryota</taxon>
        <taxon>Metazoa</taxon>
        <taxon>Ecdysozoa</taxon>
        <taxon>Arthropoda</taxon>
        <taxon>Hexapoda</taxon>
        <taxon>Insecta</taxon>
        <taxon>Pterygota</taxon>
        <taxon>Neoptera</taxon>
        <taxon>Endopterygota</taxon>
        <taxon>Hymenoptera</taxon>
        <taxon>Apocrita</taxon>
        <taxon>Aculeata</taxon>
        <taxon>Vespoidea</taxon>
        <taxon>Vespidae</taxon>
        <taxon>Polistinae</taxon>
        <taxon>Polistini</taxon>
        <taxon>Polistes</taxon>
    </lineage>
</organism>
<dbReference type="Gene3D" id="3.30.420.10">
    <property type="entry name" value="Ribonuclease H-like superfamily/Ribonuclease H"/>
    <property type="match status" value="1"/>
</dbReference>
<gene>
    <name evidence="3" type="primary">LOC107073542</name>
</gene>
<dbReference type="GeneID" id="107073542"/>
<sequence>MIINKTTLWTDSQVALTWIKAHPSRLKDYYVPSTSNSTYCASRGITTDQLEKHSLWWTGPPWLTQSVVSWPAQIDTTPDDSCAEEARARVAHHAVRSSPSYHWDLIHRYSSLNRLLRVTALCNRFLKRLSGELDSTPAACISAKSMEDSRLFWVKATQSAYYSEEISVLSRRSQLPSSHPLSRLTVFIDAGGVLRVGGRLSKSELMYEAKHPAILPRSSRLSELIIAHAHKKTMHGGTQSTLALIRQLYWIFGGRAPVKSYVLRCVVCARYRGIRAQQLMGQLPLARVTPSRPFSHTGIDYAGPLTLKTWKGRGSKTHKGWICVFVCLSTSAAHLDVVSDYSAEGFIATYRRFTSRRGVPSDIYADVALTSWALKLSSSNVSQRALQDIGRSLLC</sequence>
<dbReference type="InterPro" id="IPR012337">
    <property type="entry name" value="RNaseH-like_sf"/>
</dbReference>
<evidence type="ECO:0000313" key="2">
    <source>
        <dbReference type="Proteomes" id="UP000694924"/>
    </source>
</evidence>
<proteinExistence type="predicted"/>
<name>A0ABM1JB75_POLDO</name>
<dbReference type="SUPFAM" id="SSF53098">
    <property type="entry name" value="Ribonuclease H-like"/>
    <property type="match status" value="1"/>
</dbReference>
<evidence type="ECO:0000313" key="3">
    <source>
        <dbReference type="RefSeq" id="XP_015189713.1"/>
    </source>
</evidence>
<keyword evidence="2" id="KW-1185">Reference proteome</keyword>